<dbReference type="PANTHER" id="PTHR23172:SF19">
    <property type="entry name" value="J DOMAIN-CONTAINING PROTEIN"/>
    <property type="match status" value="1"/>
</dbReference>
<feature type="region of interest" description="Disordered" evidence="2">
    <location>
        <begin position="680"/>
        <end position="703"/>
    </location>
</feature>
<evidence type="ECO:0000313" key="4">
    <source>
        <dbReference type="Proteomes" id="UP000734854"/>
    </source>
</evidence>
<feature type="compositionally biased region" description="Basic and acidic residues" evidence="2">
    <location>
        <begin position="324"/>
        <end position="337"/>
    </location>
</feature>
<feature type="region of interest" description="Disordered" evidence="2">
    <location>
        <begin position="525"/>
        <end position="548"/>
    </location>
</feature>
<feature type="compositionally biased region" description="Polar residues" evidence="2">
    <location>
        <begin position="169"/>
        <end position="178"/>
    </location>
</feature>
<dbReference type="GO" id="GO:0072318">
    <property type="term" value="P:clathrin coat disassembly"/>
    <property type="evidence" value="ECO:0007669"/>
    <property type="project" value="TreeGrafter"/>
</dbReference>
<gene>
    <name evidence="3" type="ORF">ZIOFF_055244</name>
</gene>
<dbReference type="AlphaFoldDB" id="A0A8J5KS49"/>
<protein>
    <submittedName>
        <fullName evidence="3">Uncharacterized protein</fullName>
    </submittedName>
</protein>
<feature type="compositionally biased region" description="Basic and acidic residues" evidence="2">
    <location>
        <begin position="715"/>
        <end position="736"/>
    </location>
</feature>
<keyword evidence="1" id="KW-0175">Coiled coil</keyword>
<dbReference type="GO" id="GO:0072583">
    <property type="term" value="P:clathrin-dependent endocytosis"/>
    <property type="evidence" value="ECO:0007669"/>
    <property type="project" value="TreeGrafter"/>
</dbReference>
<feature type="region of interest" description="Disordered" evidence="2">
    <location>
        <begin position="285"/>
        <end position="395"/>
    </location>
</feature>
<feature type="compositionally biased region" description="Basic and acidic residues" evidence="2">
    <location>
        <begin position="196"/>
        <end position="210"/>
    </location>
</feature>
<feature type="compositionally biased region" description="Low complexity" evidence="2">
    <location>
        <begin position="288"/>
        <end position="300"/>
    </location>
</feature>
<dbReference type="Gene3D" id="1.10.287.110">
    <property type="entry name" value="DnaJ domain"/>
    <property type="match status" value="1"/>
</dbReference>
<name>A0A8J5KS49_ZINOF</name>
<feature type="compositionally biased region" description="Basic and acidic residues" evidence="2">
    <location>
        <begin position="76"/>
        <end position="93"/>
    </location>
</feature>
<dbReference type="GO" id="GO:0005737">
    <property type="term" value="C:cytoplasm"/>
    <property type="evidence" value="ECO:0007669"/>
    <property type="project" value="TreeGrafter"/>
</dbReference>
<feature type="region of interest" description="Disordered" evidence="2">
    <location>
        <begin position="569"/>
        <end position="668"/>
    </location>
</feature>
<dbReference type="GO" id="GO:0030276">
    <property type="term" value="F:clathrin binding"/>
    <property type="evidence" value="ECO:0007669"/>
    <property type="project" value="TreeGrafter"/>
</dbReference>
<sequence length="954" mass="105156">MDDFPGILARDFGFRPQGKAAPMAASKAPTSAYASGGGVFNIGLGSDRSSSVNGSRSNPRSGWNSNSAGDPWIGDHGADMSGRRSPPEHDDVFGGRAKPLSDPSSHGRSASSSPPPVDSIFDNYNKDPGTKFSSSSSLPVYDKPVYDDDIFDGVGAKSSSSIKYDDVFASNSSGSTHVSPPFDDLLENLGKPMTNAKDESGRRSTEKRDQGLSAFDDLIPGFTGSTHPKKREFPEANKQEPTVPPAKPSVNTIKDPFVVLESVSPATYSSSGLFTDPLENISESINHGSTGVGVSSGNTEVNKDKNAFNGVSESDPPLFNTEINEGRRDKSPLKKTENITIGHRQESPQSPVDPFDDLLPKLQSNKHSDSQGSVGRSDLHNSATIGQNISDHQSPKFNEQLDTADDVWLSVDEIPLFTEPTTAPPPSRHPPPLAVKQAPFGSTVTRKDDESLYQSSNNYTYNESAKNAVSSPFDELEDFAMGKPQTYDQNHSDLFKGEEFETYSAAAASAAAMKVAMDRAEAKFRHAKEVRERERDAKAYKIKEATHQEDLDDNDERFIWEQEQREREYQEKERKRLEMERQQELERERERARQAVERATREARERASAEARMKAERAAVGKANAEARQRAERAAVQRAAAEARERAEREARERAERAAAEAKEKAAAAREKVAAEVREKSAAEAREKAAVERAASEARRRAERAAVERAAAEARERAAAEAREKAAAAAREKQQMPEDDLESFFGMSTRATSAPKERSTSTETMFDGQTQNRGGFDGTRKPSGTSTNVRKSSSTTNFTDDLASIFGGAPSSGEFQEIEGESEERRRARLERHQRTLERAAKALAVKNERDMQTQREQAERHRIAETLDIEIKRWALGKEGNLRALLSSMQYVLWPECGWQPVSLTDLITAAAVKKVYRKATLCIHPDKVQQKGATLQQKYIAEKVFDLLKVCT</sequence>
<dbReference type="InterPro" id="IPR036869">
    <property type="entry name" value="J_dom_sf"/>
</dbReference>
<feature type="region of interest" description="Disordered" evidence="2">
    <location>
        <begin position="1"/>
        <end position="152"/>
    </location>
</feature>
<dbReference type="FunFam" id="1.10.287.110:FF:000009">
    <property type="entry name" value="Auxilin-related protein 1"/>
    <property type="match status" value="1"/>
</dbReference>
<reference evidence="3 4" key="1">
    <citation type="submission" date="2020-08" db="EMBL/GenBank/DDBJ databases">
        <title>Plant Genome Project.</title>
        <authorList>
            <person name="Zhang R.-G."/>
        </authorList>
    </citation>
    <scope>NUCLEOTIDE SEQUENCE [LARGE SCALE GENOMIC DNA]</scope>
    <source>
        <tissue evidence="3">Rhizome</tissue>
    </source>
</reference>
<proteinExistence type="predicted"/>
<dbReference type="Proteomes" id="UP000734854">
    <property type="component" value="Unassembled WGS sequence"/>
</dbReference>
<organism evidence="3 4">
    <name type="scientific">Zingiber officinale</name>
    <name type="common">Ginger</name>
    <name type="synonym">Amomum zingiber</name>
    <dbReference type="NCBI Taxonomy" id="94328"/>
    <lineage>
        <taxon>Eukaryota</taxon>
        <taxon>Viridiplantae</taxon>
        <taxon>Streptophyta</taxon>
        <taxon>Embryophyta</taxon>
        <taxon>Tracheophyta</taxon>
        <taxon>Spermatophyta</taxon>
        <taxon>Magnoliopsida</taxon>
        <taxon>Liliopsida</taxon>
        <taxon>Zingiberales</taxon>
        <taxon>Zingiberaceae</taxon>
        <taxon>Zingiber</taxon>
    </lineage>
</organism>
<dbReference type="EMBL" id="JACMSC010000015">
    <property type="protein sequence ID" value="KAG6486665.1"/>
    <property type="molecule type" value="Genomic_DNA"/>
</dbReference>
<feature type="compositionally biased region" description="Basic and acidic residues" evidence="2">
    <location>
        <begin position="823"/>
        <end position="832"/>
    </location>
</feature>
<evidence type="ECO:0000256" key="2">
    <source>
        <dbReference type="SAM" id="MobiDB-lite"/>
    </source>
</evidence>
<dbReference type="PANTHER" id="PTHR23172">
    <property type="entry name" value="AUXILIN/CYCLIN G-ASSOCIATED KINASE-RELATED"/>
    <property type="match status" value="1"/>
</dbReference>
<evidence type="ECO:0000256" key="1">
    <source>
        <dbReference type="ARBA" id="ARBA00023054"/>
    </source>
</evidence>
<accession>A0A8J5KS49</accession>
<keyword evidence="4" id="KW-1185">Reference proteome</keyword>
<feature type="compositionally biased region" description="Polar residues" evidence="2">
    <location>
        <begin position="782"/>
        <end position="799"/>
    </location>
</feature>
<dbReference type="GO" id="GO:0031982">
    <property type="term" value="C:vesicle"/>
    <property type="evidence" value="ECO:0007669"/>
    <property type="project" value="TreeGrafter"/>
</dbReference>
<feature type="region of interest" description="Disordered" evidence="2">
    <location>
        <begin position="750"/>
        <end position="832"/>
    </location>
</feature>
<feature type="compositionally biased region" description="Low complexity" evidence="2">
    <location>
        <begin position="45"/>
        <end position="62"/>
    </location>
</feature>
<feature type="region of interest" description="Disordered" evidence="2">
    <location>
        <begin position="715"/>
        <end position="738"/>
    </location>
</feature>
<feature type="compositionally biased region" description="Low complexity" evidence="2">
    <location>
        <begin position="101"/>
        <end position="112"/>
    </location>
</feature>
<feature type="region of interest" description="Disordered" evidence="2">
    <location>
        <begin position="166"/>
        <end position="251"/>
    </location>
</feature>
<evidence type="ECO:0000313" key="3">
    <source>
        <dbReference type="EMBL" id="KAG6486665.1"/>
    </source>
</evidence>
<dbReference type="SUPFAM" id="SSF46565">
    <property type="entry name" value="Chaperone J-domain"/>
    <property type="match status" value="1"/>
</dbReference>
<feature type="compositionally biased region" description="Polar residues" evidence="2">
    <location>
        <begin position="362"/>
        <end position="395"/>
    </location>
</feature>
<comment type="caution">
    <text evidence="3">The sequence shown here is derived from an EMBL/GenBank/DDBJ whole genome shotgun (WGS) entry which is preliminary data.</text>
</comment>
<feature type="compositionally biased region" description="Polar residues" evidence="2">
    <location>
        <begin position="761"/>
        <end position="773"/>
    </location>
</feature>